<gene>
    <name evidence="1" type="ORF">MRB53_010987</name>
</gene>
<keyword evidence="2" id="KW-1185">Reference proteome</keyword>
<proteinExistence type="predicted"/>
<name>A0ACC2LTJ1_PERAE</name>
<comment type="caution">
    <text evidence="1">The sequence shown here is derived from an EMBL/GenBank/DDBJ whole genome shotgun (WGS) entry which is preliminary data.</text>
</comment>
<dbReference type="EMBL" id="CM056811">
    <property type="protein sequence ID" value="KAJ8636720.1"/>
    <property type="molecule type" value="Genomic_DNA"/>
</dbReference>
<organism evidence="1 2">
    <name type="scientific">Persea americana</name>
    <name type="common">Avocado</name>
    <dbReference type="NCBI Taxonomy" id="3435"/>
    <lineage>
        <taxon>Eukaryota</taxon>
        <taxon>Viridiplantae</taxon>
        <taxon>Streptophyta</taxon>
        <taxon>Embryophyta</taxon>
        <taxon>Tracheophyta</taxon>
        <taxon>Spermatophyta</taxon>
        <taxon>Magnoliopsida</taxon>
        <taxon>Magnoliidae</taxon>
        <taxon>Laurales</taxon>
        <taxon>Lauraceae</taxon>
        <taxon>Persea</taxon>
    </lineage>
</organism>
<sequence>MKEMVELNDDLTVEILQRMPLKSIFRCRCVSKNWQSLISHHPLLRCFGQGMGGKLYVVFVGRQPGIYTSWEECHIQDPLSLHQPVQWLLTLDGAFKIDVNPSRDFGGVHDEDNVLV</sequence>
<reference evidence="1 2" key="1">
    <citation type="journal article" date="2022" name="Hortic Res">
        <title>A haplotype resolved chromosomal level avocado genome allows analysis of novel avocado genes.</title>
        <authorList>
            <person name="Nath O."/>
            <person name="Fletcher S.J."/>
            <person name="Hayward A."/>
            <person name="Shaw L.M."/>
            <person name="Masouleh A.K."/>
            <person name="Furtado A."/>
            <person name="Henry R.J."/>
            <person name="Mitter N."/>
        </authorList>
    </citation>
    <scope>NUCLEOTIDE SEQUENCE [LARGE SCALE GENOMIC DNA]</scope>
    <source>
        <strain evidence="2">cv. Hass</strain>
    </source>
</reference>
<evidence type="ECO:0000313" key="1">
    <source>
        <dbReference type="EMBL" id="KAJ8636720.1"/>
    </source>
</evidence>
<dbReference type="Proteomes" id="UP001234297">
    <property type="component" value="Chromosome 3"/>
</dbReference>
<accession>A0ACC2LTJ1</accession>
<evidence type="ECO:0000313" key="2">
    <source>
        <dbReference type="Proteomes" id="UP001234297"/>
    </source>
</evidence>
<protein>
    <submittedName>
        <fullName evidence="1">Uncharacterized protein</fullName>
    </submittedName>
</protein>